<accession>A0AAV4UP20</accession>
<name>A0AAV4UP20_CAEEX</name>
<keyword evidence="2" id="KW-1185">Reference proteome</keyword>
<gene>
    <name evidence="1" type="primary">AVEN_159523_1</name>
    <name evidence="1" type="ORF">CEXT_635171</name>
</gene>
<dbReference type="Proteomes" id="UP001054945">
    <property type="component" value="Unassembled WGS sequence"/>
</dbReference>
<sequence>MLYFRTESHYEPYVLCEALFETRLDERLAFCDSRDYVSNYNSRSTYFPQRVPNKQFSDYACRKWCDEEHIPPLSGKCHGKTDFESSFGDLFFTNYDPKQYLPIAIGALMTDFMSLFAPSASDYTAQTMPDLFEERRRTLYGPLRPCESIHRVDYTWKDDYSPQGKFPGWCLKGKAPSF</sequence>
<reference evidence="1 2" key="1">
    <citation type="submission" date="2021-06" db="EMBL/GenBank/DDBJ databases">
        <title>Caerostris extrusa draft genome.</title>
        <authorList>
            <person name="Kono N."/>
            <person name="Arakawa K."/>
        </authorList>
    </citation>
    <scope>NUCLEOTIDE SEQUENCE [LARGE SCALE GENOMIC DNA]</scope>
</reference>
<evidence type="ECO:0000313" key="1">
    <source>
        <dbReference type="EMBL" id="GIY59483.1"/>
    </source>
</evidence>
<dbReference type="AlphaFoldDB" id="A0AAV4UP20"/>
<comment type="caution">
    <text evidence="1">The sequence shown here is derived from an EMBL/GenBank/DDBJ whole genome shotgun (WGS) entry which is preliminary data.</text>
</comment>
<proteinExistence type="predicted"/>
<protein>
    <submittedName>
        <fullName evidence="1">Uncharacterized protein</fullName>
    </submittedName>
</protein>
<dbReference type="EMBL" id="BPLR01013209">
    <property type="protein sequence ID" value="GIY59483.1"/>
    <property type="molecule type" value="Genomic_DNA"/>
</dbReference>
<evidence type="ECO:0000313" key="2">
    <source>
        <dbReference type="Proteomes" id="UP001054945"/>
    </source>
</evidence>
<organism evidence="1 2">
    <name type="scientific">Caerostris extrusa</name>
    <name type="common">Bark spider</name>
    <name type="synonym">Caerostris bankana</name>
    <dbReference type="NCBI Taxonomy" id="172846"/>
    <lineage>
        <taxon>Eukaryota</taxon>
        <taxon>Metazoa</taxon>
        <taxon>Ecdysozoa</taxon>
        <taxon>Arthropoda</taxon>
        <taxon>Chelicerata</taxon>
        <taxon>Arachnida</taxon>
        <taxon>Araneae</taxon>
        <taxon>Araneomorphae</taxon>
        <taxon>Entelegynae</taxon>
        <taxon>Araneoidea</taxon>
        <taxon>Araneidae</taxon>
        <taxon>Caerostris</taxon>
    </lineage>
</organism>